<dbReference type="SUPFAM" id="SSF46689">
    <property type="entry name" value="Homeodomain-like"/>
    <property type="match status" value="1"/>
</dbReference>
<keyword evidence="7" id="KW-1185">Reference proteome</keyword>
<proteinExistence type="predicted"/>
<dbReference type="Gene3D" id="1.10.10.60">
    <property type="entry name" value="Homeodomain-like"/>
    <property type="match status" value="1"/>
</dbReference>
<keyword evidence="3" id="KW-0804">Transcription</keyword>
<dbReference type="PROSITE" id="PS50977">
    <property type="entry name" value="HTH_TETR_2"/>
    <property type="match status" value="1"/>
</dbReference>
<dbReference type="PROSITE" id="PS01081">
    <property type="entry name" value="HTH_TETR_1"/>
    <property type="match status" value="1"/>
</dbReference>
<organism evidence="6 7">
    <name type="scientific">Halostreptopolyspora alba</name>
    <dbReference type="NCBI Taxonomy" id="2487137"/>
    <lineage>
        <taxon>Bacteria</taxon>
        <taxon>Bacillati</taxon>
        <taxon>Actinomycetota</taxon>
        <taxon>Actinomycetes</taxon>
        <taxon>Streptosporangiales</taxon>
        <taxon>Nocardiopsidaceae</taxon>
        <taxon>Halostreptopolyspora</taxon>
    </lineage>
</organism>
<dbReference type="PRINTS" id="PR00455">
    <property type="entry name" value="HTHTETR"/>
</dbReference>
<evidence type="ECO:0000256" key="3">
    <source>
        <dbReference type="ARBA" id="ARBA00023163"/>
    </source>
</evidence>
<gene>
    <name evidence="6" type="ORF">EFW17_23265</name>
</gene>
<evidence type="ECO:0000256" key="4">
    <source>
        <dbReference type="PROSITE-ProRule" id="PRU00335"/>
    </source>
</evidence>
<dbReference type="AlphaFoldDB" id="A0A3N0DRU2"/>
<dbReference type="Gene3D" id="1.10.357.10">
    <property type="entry name" value="Tetracycline Repressor, domain 2"/>
    <property type="match status" value="1"/>
</dbReference>
<name>A0A3N0DRU2_9ACTN</name>
<dbReference type="InterPro" id="IPR001647">
    <property type="entry name" value="HTH_TetR"/>
</dbReference>
<dbReference type="OrthoDB" id="3296001at2"/>
<accession>A0A3N0DRU2</accession>
<dbReference type="Proteomes" id="UP000269198">
    <property type="component" value="Unassembled WGS sequence"/>
</dbReference>
<keyword evidence="2 4" id="KW-0238">DNA-binding</keyword>
<dbReference type="Pfam" id="PF00440">
    <property type="entry name" value="TetR_N"/>
    <property type="match status" value="1"/>
</dbReference>
<reference evidence="6 7" key="1">
    <citation type="submission" date="2018-11" db="EMBL/GenBank/DDBJ databases">
        <title>The genome draft of YIM 96095.</title>
        <authorList>
            <person name="Tang S.-K."/>
            <person name="Chunyu W.-X."/>
            <person name="Feng Y.-Z."/>
        </authorList>
    </citation>
    <scope>NUCLEOTIDE SEQUENCE [LARGE SCALE GENOMIC DNA]</scope>
    <source>
        <strain evidence="6 7">YIM 96095</strain>
    </source>
</reference>
<evidence type="ECO:0000259" key="5">
    <source>
        <dbReference type="PROSITE" id="PS50977"/>
    </source>
</evidence>
<evidence type="ECO:0000313" key="7">
    <source>
        <dbReference type="Proteomes" id="UP000269198"/>
    </source>
</evidence>
<dbReference type="PANTHER" id="PTHR30055">
    <property type="entry name" value="HTH-TYPE TRANSCRIPTIONAL REGULATOR RUTR"/>
    <property type="match status" value="1"/>
</dbReference>
<feature type="DNA-binding region" description="H-T-H motif" evidence="4">
    <location>
        <begin position="41"/>
        <end position="60"/>
    </location>
</feature>
<keyword evidence="1" id="KW-0805">Transcription regulation</keyword>
<protein>
    <submittedName>
        <fullName evidence="6">TetR/AcrR family transcriptional regulator</fullName>
    </submittedName>
</protein>
<comment type="caution">
    <text evidence="6">The sequence shown here is derived from an EMBL/GenBank/DDBJ whole genome shotgun (WGS) entry which is preliminary data.</text>
</comment>
<dbReference type="EMBL" id="RJMB01000040">
    <property type="protein sequence ID" value="RNL78196.1"/>
    <property type="molecule type" value="Genomic_DNA"/>
</dbReference>
<dbReference type="PANTHER" id="PTHR30055:SF234">
    <property type="entry name" value="HTH-TYPE TRANSCRIPTIONAL REGULATOR BETI"/>
    <property type="match status" value="1"/>
</dbReference>
<evidence type="ECO:0000256" key="1">
    <source>
        <dbReference type="ARBA" id="ARBA00023015"/>
    </source>
</evidence>
<sequence length="204" mass="21850">MYTEVVSTSRGLRERKKHQTRAELVRAGLQLIAQVGYDGVTTAAIAEAAGVSRATFFNYFASKEQLVLANDGAVHRSLMAEAITGRAPGEPVRAVLLTGVQKMIQFDGWPLSPDDELIAIRAQLLTEVAPLRAAFLGMLADLQEEWTELLVTEYHAEISRTEAAALVGAMSGAITNAVLSHLRHGGTTDSIAEVTLHAARTALG</sequence>
<dbReference type="InterPro" id="IPR009057">
    <property type="entry name" value="Homeodomain-like_sf"/>
</dbReference>
<dbReference type="GO" id="GO:0003700">
    <property type="term" value="F:DNA-binding transcription factor activity"/>
    <property type="evidence" value="ECO:0007669"/>
    <property type="project" value="TreeGrafter"/>
</dbReference>
<feature type="domain" description="HTH tetR-type" evidence="5">
    <location>
        <begin position="18"/>
        <end position="78"/>
    </location>
</feature>
<evidence type="ECO:0000313" key="6">
    <source>
        <dbReference type="EMBL" id="RNL78196.1"/>
    </source>
</evidence>
<dbReference type="InterPro" id="IPR023772">
    <property type="entry name" value="DNA-bd_HTH_TetR-type_CS"/>
</dbReference>
<evidence type="ECO:0000256" key="2">
    <source>
        <dbReference type="ARBA" id="ARBA00023125"/>
    </source>
</evidence>
<dbReference type="GO" id="GO:0000976">
    <property type="term" value="F:transcription cis-regulatory region binding"/>
    <property type="evidence" value="ECO:0007669"/>
    <property type="project" value="TreeGrafter"/>
</dbReference>
<dbReference type="InterPro" id="IPR050109">
    <property type="entry name" value="HTH-type_TetR-like_transc_reg"/>
</dbReference>